<protein>
    <submittedName>
        <fullName evidence="7">Fusaric acid resistance protein</fullName>
    </submittedName>
</protein>
<feature type="transmembrane region" description="Helical" evidence="5">
    <location>
        <begin position="304"/>
        <end position="325"/>
    </location>
</feature>
<evidence type="ECO:0000256" key="5">
    <source>
        <dbReference type="SAM" id="Phobius"/>
    </source>
</evidence>
<organism evidence="7 8">
    <name type="scientific">Rhodococcoides kyotonense</name>
    <dbReference type="NCBI Taxonomy" id="398843"/>
    <lineage>
        <taxon>Bacteria</taxon>
        <taxon>Bacillati</taxon>
        <taxon>Actinomycetota</taxon>
        <taxon>Actinomycetes</taxon>
        <taxon>Mycobacteriales</taxon>
        <taxon>Nocardiaceae</taxon>
        <taxon>Rhodococcoides</taxon>
    </lineage>
</organism>
<feature type="transmembrane region" description="Helical" evidence="5">
    <location>
        <begin position="429"/>
        <end position="447"/>
    </location>
</feature>
<sequence>MTAPLDRLQHSRSALAHAVSGRAWKQATRLGRADASVAPAVRVGLAVAVVLVAGKLLGHPEFAGFAALGALVSAFGRYEPYPRRAGKLALVGGLIVLYATFGAVLGVSTSFAAQVWAISIASGVAALLLAAFEIAGPGPVILIFAATAGVGFGHTAPDVEAVFAAVLVGAVVGWVAAMLPALLHPVGPAQLAVARALAAVDSRNDPVARAAIARARTVVALSPRRSSGHVHSLGLVTLLDDAEALLDAWARGDEASHAQEVLAHERALRKMRRHDALPVRAAQLSARPTNFFSTGLARLASKSLLLNAVRIAAAAALAGWCAQAFGFDHPLWATMGALAAMQGITFHTTVQRGIQRLLGNVGGAVIAAGLIALSLGYWQTTVAIVVCQIAAEMLVMRNYALTSLAITPMALMMTGLAGHLSPTVAVDRVADTLIGVLIGVVITAVTIEIGDRQHLN</sequence>
<dbReference type="RefSeq" id="WP_068425097.1">
    <property type="nucleotide sequence ID" value="NZ_LVHI01000012.1"/>
</dbReference>
<dbReference type="EMBL" id="LVHI01000012">
    <property type="protein sequence ID" value="OAK54606.1"/>
    <property type="molecule type" value="Genomic_DNA"/>
</dbReference>
<feature type="transmembrane region" description="Helical" evidence="5">
    <location>
        <begin position="398"/>
        <end position="417"/>
    </location>
</feature>
<feature type="transmembrane region" description="Helical" evidence="5">
    <location>
        <begin position="35"/>
        <end position="53"/>
    </location>
</feature>
<name>A0A177YGC2_9NOCA</name>
<evidence type="ECO:0000256" key="1">
    <source>
        <dbReference type="ARBA" id="ARBA00004141"/>
    </source>
</evidence>
<feature type="domain" description="Integral membrane bound transporter" evidence="6">
    <location>
        <begin position="317"/>
        <end position="442"/>
    </location>
</feature>
<reference evidence="7 8" key="1">
    <citation type="submission" date="2016-03" db="EMBL/GenBank/DDBJ databases">
        <title>Genome sequence of Rhodococcus kyotonensis KB10.</title>
        <authorList>
            <person name="Jeong H."/>
            <person name="Hong C.E."/>
            <person name="Jo S.H."/>
            <person name="Park J.M."/>
        </authorList>
    </citation>
    <scope>NUCLEOTIDE SEQUENCE [LARGE SCALE GENOMIC DNA]</scope>
    <source>
        <strain evidence="7 8">KB10</strain>
    </source>
</reference>
<evidence type="ECO:0000313" key="8">
    <source>
        <dbReference type="Proteomes" id="UP000077519"/>
    </source>
</evidence>
<feature type="transmembrane region" description="Helical" evidence="5">
    <location>
        <begin position="162"/>
        <end position="183"/>
    </location>
</feature>
<dbReference type="AlphaFoldDB" id="A0A177YGC2"/>
<keyword evidence="3 5" id="KW-1133">Transmembrane helix</keyword>
<comment type="subcellular location">
    <subcellularLocation>
        <location evidence="1">Membrane</location>
        <topology evidence="1">Multi-pass membrane protein</topology>
    </subcellularLocation>
</comment>
<keyword evidence="2 5" id="KW-0812">Transmembrane</keyword>
<feature type="transmembrane region" description="Helical" evidence="5">
    <location>
        <begin position="357"/>
        <end position="378"/>
    </location>
</feature>
<evidence type="ECO:0000256" key="4">
    <source>
        <dbReference type="ARBA" id="ARBA00023136"/>
    </source>
</evidence>
<dbReference type="InterPro" id="IPR049453">
    <property type="entry name" value="Memb_transporter_dom"/>
</dbReference>
<dbReference type="GO" id="GO:0016020">
    <property type="term" value="C:membrane"/>
    <property type="evidence" value="ECO:0007669"/>
    <property type="project" value="UniProtKB-SubCell"/>
</dbReference>
<feature type="transmembrane region" description="Helical" evidence="5">
    <location>
        <begin position="331"/>
        <end position="350"/>
    </location>
</feature>
<evidence type="ECO:0000313" key="7">
    <source>
        <dbReference type="EMBL" id="OAK54606.1"/>
    </source>
</evidence>
<proteinExistence type="predicted"/>
<keyword evidence="4 5" id="KW-0472">Membrane</keyword>
<evidence type="ECO:0000259" key="6">
    <source>
        <dbReference type="Pfam" id="PF13515"/>
    </source>
</evidence>
<dbReference type="Proteomes" id="UP000077519">
    <property type="component" value="Unassembled WGS sequence"/>
</dbReference>
<accession>A0A177YGC2</accession>
<dbReference type="Pfam" id="PF13515">
    <property type="entry name" value="FUSC_2"/>
    <property type="match status" value="1"/>
</dbReference>
<evidence type="ECO:0000256" key="2">
    <source>
        <dbReference type="ARBA" id="ARBA00022692"/>
    </source>
</evidence>
<comment type="caution">
    <text evidence="7">The sequence shown here is derived from an EMBL/GenBank/DDBJ whole genome shotgun (WGS) entry which is preliminary data.</text>
</comment>
<feature type="transmembrane region" description="Helical" evidence="5">
    <location>
        <begin position="88"/>
        <end position="107"/>
    </location>
</feature>
<gene>
    <name evidence="7" type="ORF">A3K89_04445</name>
</gene>
<evidence type="ECO:0000256" key="3">
    <source>
        <dbReference type="ARBA" id="ARBA00022989"/>
    </source>
</evidence>
<keyword evidence="8" id="KW-1185">Reference proteome</keyword>